<dbReference type="RefSeq" id="XP_002485499.1">
    <property type="nucleotide sequence ID" value="XM_002485454.1"/>
</dbReference>
<proteinExistence type="predicted"/>
<dbReference type="EMBL" id="EQ962657">
    <property type="protein sequence ID" value="EED15546.1"/>
    <property type="molecule type" value="Genomic_DNA"/>
</dbReference>
<evidence type="ECO:0000313" key="2">
    <source>
        <dbReference type="Proteomes" id="UP000001745"/>
    </source>
</evidence>
<accession>B8MLL3</accession>
<dbReference type="OMA" id="PRVEHAH"/>
<reference evidence="2" key="1">
    <citation type="journal article" date="2015" name="Genome Announc.">
        <title>Genome sequence of the AIDS-associated pathogen Penicillium marneffei (ATCC18224) and its near taxonomic relative Talaromyces stipitatus (ATCC10500).</title>
        <authorList>
            <person name="Nierman W.C."/>
            <person name="Fedorova-Abrams N.D."/>
            <person name="Andrianopoulos A."/>
        </authorList>
    </citation>
    <scope>NUCLEOTIDE SEQUENCE [LARGE SCALE GENOMIC DNA]</scope>
    <source>
        <strain evidence="2">ATCC 10500 / CBS 375.48 / QM 6759 / NRRL 1006</strain>
    </source>
</reference>
<name>B8MLL3_TALSN</name>
<dbReference type="SUPFAM" id="SSF46689">
    <property type="entry name" value="Homeodomain-like"/>
    <property type="match status" value="1"/>
</dbReference>
<protein>
    <submittedName>
        <fullName evidence="1">Uncharacterized protein</fullName>
    </submittedName>
</protein>
<organism evidence="1 2">
    <name type="scientific">Talaromyces stipitatus (strain ATCC 10500 / CBS 375.48 / QM 6759 / NRRL 1006)</name>
    <name type="common">Penicillium stipitatum</name>
    <dbReference type="NCBI Taxonomy" id="441959"/>
    <lineage>
        <taxon>Eukaryota</taxon>
        <taxon>Fungi</taxon>
        <taxon>Dikarya</taxon>
        <taxon>Ascomycota</taxon>
        <taxon>Pezizomycotina</taxon>
        <taxon>Eurotiomycetes</taxon>
        <taxon>Eurotiomycetidae</taxon>
        <taxon>Eurotiales</taxon>
        <taxon>Trichocomaceae</taxon>
        <taxon>Talaromyces</taxon>
        <taxon>Talaromyces sect. Talaromyces</taxon>
    </lineage>
</organism>
<dbReference type="Gene3D" id="1.10.10.10">
    <property type="entry name" value="Winged helix-like DNA-binding domain superfamily/Winged helix DNA-binding domain"/>
    <property type="match status" value="1"/>
</dbReference>
<evidence type="ECO:0000313" key="1">
    <source>
        <dbReference type="EMBL" id="EED15546.1"/>
    </source>
</evidence>
<dbReference type="HOGENOM" id="CLU_160128_0_0_1"/>
<dbReference type="OrthoDB" id="5415741at2759"/>
<keyword evidence="2" id="KW-1185">Reference proteome</keyword>
<dbReference type="AlphaFoldDB" id="B8MLL3"/>
<dbReference type="InterPro" id="IPR009057">
    <property type="entry name" value="Homeodomain-like_sf"/>
</dbReference>
<dbReference type="Proteomes" id="UP000001745">
    <property type="component" value="Unassembled WGS sequence"/>
</dbReference>
<dbReference type="eggNOG" id="ENOG502SWAT">
    <property type="taxonomic scope" value="Eukaryota"/>
</dbReference>
<dbReference type="InParanoid" id="B8MLL3"/>
<gene>
    <name evidence="1" type="ORF">TSTA_049840</name>
</gene>
<dbReference type="InterPro" id="IPR036388">
    <property type="entry name" value="WH-like_DNA-bd_sf"/>
</dbReference>
<dbReference type="GeneID" id="8108748"/>
<dbReference type="STRING" id="441959.B8MLL3"/>
<dbReference type="PhylomeDB" id="B8MLL3"/>
<dbReference type="VEuPathDB" id="FungiDB:TSTA_049840"/>
<sequence>MPKQANIPVELRVQVVTLVMVAKMKPQDVTNLLGLPLSTVYEIIKRAKARGFDPDISPRVEHAHVIDLPRSGRPKTITPEIEDSIVNSITKDRAGREKSAEYLSYEAVFE</sequence>